<dbReference type="Proteomes" id="UP000008635">
    <property type="component" value="Chromosome"/>
</dbReference>
<dbReference type="eggNOG" id="COG1470">
    <property type="taxonomic scope" value="Bacteria"/>
</dbReference>
<feature type="domain" description="PEGA" evidence="1">
    <location>
        <begin position="230"/>
        <end position="270"/>
    </location>
</feature>
<dbReference type="OrthoDB" id="59928at2"/>
<protein>
    <submittedName>
        <fullName evidence="2">PEGA domain protein</fullName>
    </submittedName>
</protein>
<gene>
    <name evidence="2" type="ordered locus">Deima_3283</name>
</gene>
<feature type="domain" description="PEGA" evidence="1">
    <location>
        <begin position="157"/>
        <end position="215"/>
    </location>
</feature>
<reference evidence="2 3" key="1">
    <citation type="journal article" date="2011" name="Stand. Genomic Sci.">
        <title>Complete genome sequence of Deinococcus maricopensis type strain (LB-34).</title>
        <authorList>
            <person name="Pukall R."/>
            <person name="Zeytun A."/>
            <person name="Lucas S."/>
            <person name="Lapidus A."/>
            <person name="Hammon N."/>
            <person name="Deshpande S."/>
            <person name="Nolan M."/>
            <person name="Cheng J.F."/>
            <person name="Pitluck S."/>
            <person name="Liolios K."/>
            <person name="Pagani I."/>
            <person name="Mikhailova N."/>
            <person name="Ivanova N."/>
            <person name="Mavromatis K."/>
            <person name="Pati A."/>
            <person name="Tapia R."/>
            <person name="Han C."/>
            <person name="Goodwin L."/>
            <person name="Chen A."/>
            <person name="Palaniappan K."/>
            <person name="Land M."/>
            <person name="Hauser L."/>
            <person name="Chang Y.J."/>
            <person name="Jeffries C.D."/>
            <person name="Brambilla E.M."/>
            <person name="Rohde M."/>
            <person name="Goker M."/>
            <person name="Detter J.C."/>
            <person name="Woyke T."/>
            <person name="Bristow J."/>
            <person name="Eisen J.A."/>
            <person name="Markowitz V."/>
            <person name="Hugenholtz P."/>
            <person name="Kyrpides N.C."/>
            <person name="Klenk H.P."/>
        </authorList>
    </citation>
    <scope>NUCLEOTIDE SEQUENCE [LARGE SCALE GENOMIC DNA]</scope>
    <source>
        <strain evidence="3">DSM 21211 / LMG 22137 / NRRL B-23946 / LB-34</strain>
    </source>
</reference>
<accession>E8U4P5</accession>
<evidence type="ECO:0000313" key="3">
    <source>
        <dbReference type="Proteomes" id="UP000008635"/>
    </source>
</evidence>
<dbReference type="EMBL" id="CP002454">
    <property type="protein sequence ID" value="ADV68910.1"/>
    <property type="molecule type" value="Genomic_DNA"/>
</dbReference>
<dbReference type="PANTHER" id="PTHR36194">
    <property type="entry name" value="S-LAYER-LIKE PROTEIN"/>
    <property type="match status" value="1"/>
</dbReference>
<dbReference type="RefSeq" id="WP_013558413.1">
    <property type="nucleotide sequence ID" value="NC_014958.1"/>
</dbReference>
<name>E8U4P5_DEIML</name>
<dbReference type="HOGENOM" id="CLU_899323_0_0_0"/>
<keyword evidence="3" id="KW-1185">Reference proteome</keyword>
<evidence type="ECO:0000313" key="2">
    <source>
        <dbReference type="EMBL" id="ADV68910.1"/>
    </source>
</evidence>
<evidence type="ECO:0000259" key="1">
    <source>
        <dbReference type="Pfam" id="PF08308"/>
    </source>
</evidence>
<dbReference type="KEGG" id="dmr:Deima_3283"/>
<dbReference type="PROSITE" id="PS51257">
    <property type="entry name" value="PROKAR_LIPOPROTEIN"/>
    <property type="match status" value="1"/>
</dbReference>
<dbReference type="Pfam" id="PF08308">
    <property type="entry name" value="PEGA"/>
    <property type="match status" value="2"/>
</dbReference>
<proteinExistence type="predicted"/>
<organism evidence="2 3">
    <name type="scientific">Deinococcus maricopensis (strain DSM 21211 / LMG 22137 / NRRL B-23946 / LB-34)</name>
    <dbReference type="NCBI Taxonomy" id="709986"/>
    <lineage>
        <taxon>Bacteria</taxon>
        <taxon>Thermotogati</taxon>
        <taxon>Deinococcota</taxon>
        <taxon>Deinococci</taxon>
        <taxon>Deinococcales</taxon>
        <taxon>Deinococcaceae</taxon>
        <taxon>Deinococcus</taxon>
    </lineage>
</organism>
<dbReference type="STRING" id="709986.Deima_3283"/>
<sequence precursor="true">MKRLAGLLLLAGGLSACTPLVLLGKPVADVRVGANVRGNIASDGGVQQGDPLNLEVRVSRDAYVTAFLLPPDGHAVRLGAANTPATASNALTFALPTNALGRTEVFAVAGTSPLPFPDTTPGGGTNGFADWLKASLAGVPDRAWNVTPQYYRATQYGALRVTAFPAGATIQLDGQTVGVAPALLERVEVGAHTLTVSAAGYAPEQRPVSVRAGAVGTEAFTLRRLPRPATLVVTSDAPARVSLDGREAGRTPFTARIRTGERTLKVTPDNTALAPATLRLRAPETAVLTVECRTGTTFTCALVSVLPGE</sequence>
<dbReference type="AlphaFoldDB" id="E8U4P5"/>
<dbReference type="InterPro" id="IPR013229">
    <property type="entry name" value="PEGA"/>
</dbReference>
<reference evidence="3" key="2">
    <citation type="submission" date="2011-01" db="EMBL/GenBank/DDBJ databases">
        <title>The complete genome of Deinococcus maricopensis DSM 21211.</title>
        <authorList>
            <consortium name="US DOE Joint Genome Institute (JGI-PGF)"/>
            <person name="Lucas S."/>
            <person name="Copeland A."/>
            <person name="Lapidus A."/>
            <person name="Goodwin L."/>
            <person name="Pitluck S."/>
            <person name="Kyrpides N."/>
            <person name="Mavromatis K."/>
            <person name="Pagani I."/>
            <person name="Ivanova N."/>
            <person name="Ovchinnikova G."/>
            <person name="Zeytun A."/>
            <person name="Detter J.C."/>
            <person name="Han C."/>
            <person name="Land M."/>
            <person name="Hauser L."/>
            <person name="Markowitz V."/>
            <person name="Cheng J.-F."/>
            <person name="Hugenholtz P."/>
            <person name="Woyke T."/>
            <person name="Wu D."/>
            <person name="Pukall R."/>
            <person name="Gehrich-Schroeter G."/>
            <person name="Brambilla E."/>
            <person name="Klenk H.-P."/>
            <person name="Eisen J.A."/>
        </authorList>
    </citation>
    <scope>NUCLEOTIDE SEQUENCE [LARGE SCALE GENOMIC DNA]</scope>
    <source>
        <strain evidence="3">DSM 21211 / LMG 22137 / NRRL B-23946 / LB-34</strain>
    </source>
</reference>
<dbReference type="PANTHER" id="PTHR36194:SF1">
    <property type="entry name" value="S-LAYER-LIKE PROTEIN"/>
    <property type="match status" value="1"/>
</dbReference>